<gene>
    <name evidence="2" type="ORF">CEE69_24120</name>
</gene>
<feature type="transmembrane region" description="Helical" evidence="1">
    <location>
        <begin position="76"/>
        <end position="96"/>
    </location>
</feature>
<keyword evidence="1" id="KW-0472">Membrane</keyword>
<organism evidence="2 3">
    <name type="scientific">Rhodopirellula bahusiensis</name>
    <dbReference type="NCBI Taxonomy" id="2014065"/>
    <lineage>
        <taxon>Bacteria</taxon>
        <taxon>Pseudomonadati</taxon>
        <taxon>Planctomycetota</taxon>
        <taxon>Planctomycetia</taxon>
        <taxon>Pirellulales</taxon>
        <taxon>Pirellulaceae</taxon>
        <taxon>Rhodopirellula</taxon>
    </lineage>
</organism>
<name>A0A2G1W156_9BACT</name>
<evidence type="ECO:0000313" key="2">
    <source>
        <dbReference type="EMBL" id="PHQ32701.1"/>
    </source>
</evidence>
<keyword evidence="1" id="KW-0812">Transmembrane</keyword>
<evidence type="ECO:0000313" key="3">
    <source>
        <dbReference type="Proteomes" id="UP000225740"/>
    </source>
</evidence>
<keyword evidence="1" id="KW-1133">Transmembrane helix</keyword>
<accession>A0A2G1W156</accession>
<protein>
    <submittedName>
        <fullName evidence="2">Uncharacterized protein</fullName>
    </submittedName>
</protein>
<dbReference type="AlphaFoldDB" id="A0A2G1W156"/>
<comment type="caution">
    <text evidence="2">The sequence shown here is derived from an EMBL/GenBank/DDBJ whole genome shotgun (WGS) entry which is preliminary data.</text>
</comment>
<dbReference type="Proteomes" id="UP000225740">
    <property type="component" value="Unassembled WGS sequence"/>
</dbReference>
<sequence length="99" mass="11473">MLSESSKRRSNACNRTVKLYFRGMGRNLNLAAIYPVEMIPYCDRLAKIIGDYPSIKRCGSIWAWSRVQPLRRPRCITTWMCLPAPLVILLMMLIPIDWA</sequence>
<evidence type="ECO:0000256" key="1">
    <source>
        <dbReference type="SAM" id="Phobius"/>
    </source>
</evidence>
<reference evidence="2 3" key="1">
    <citation type="submission" date="2017-06" db="EMBL/GenBank/DDBJ databases">
        <title>Description of Rhodopirellula bahusiensis sp. nov.</title>
        <authorList>
            <person name="Kizina J."/>
            <person name="Harder J."/>
        </authorList>
    </citation>
    <scope>NUCLEOTIDE SEQUENCE [LARGE SCALE GENOMIC DNA]</scope>
    <source>
        <strain evidence="2 3">SWK21</strain>
    </source>
</reference>
<keyword evidence="3" id="KW-1185">Reference proteome</keyword>
<dbReference type="EMBL" id="NIZW01000023">
    <property type="protein sequence ID" value="PHQ32701.1"/>
    <property type="molecule type" value="Genomic_DNA"/>
</dbReference>
<proteinExistence type="predicted"/>